<gene>
    <name evidence="4" type="ORF">BC793_12419</name>
</gene>
<dbReference type="Pfam" id="PF01451">
    <property type="entry name" value="LMWPc"/>
    <property type="match status" value="1"/>
</dbReference>
<dbReference type="CDD" id="cd16345">
    <property type="entry name" value="LMWP_ArsC"/>
    <property type="match status" value="1"/>
</dbReference>
<dbReference type="Pfam" id="PF12802">
    <property type="entry name" value="MarR_2"/>
    <property type="match status" value="1"/>
</dbReference>
<dbReference type="PANTHER" id="PTHR43428">
    <property type="entry name" value="ARSENATE REDUCTASE"/>
    <property type="match status" value="1"/>
</dbReference>
<keyword evidence="5" id="KW-1185">Reference proteome</keyword>
<dbReference type="InterPro" id="IPR036388">
    <property type="entry name" value="WH-like_DNA-bd_sf"/>
</dbReference>
<dbReference type="InterPro" id="IPR036196">
    <property type="entry name" value="Ptyr_pPase_sf"/>
</dbReference>
<dbReference type="Proteomes" id="UP000245697">
    <property type="component" value="Unassembled WGS sequence"/>
</dbReference>
<dbReference type="Gene3D" id="1.10.10.10">
    <property type="entry name" value="Winged helix-like DNA-binding domain superfamily/Winged helix DNA-binding domain"/>
    <property type="match status" value="1"/>
</dbReference>
<dbReference type="InterPro" id="IPR011991">
    <property type="entry name" value="ArsR-like_HTH"/>
</dbReference>
<dbReference type="SMART" id="SM00418">
    <property type="entry name" value="HTH_ARSR"/>
    <property type="match status" value="1"/>
</dbReference>
<dbReference type="Gene3D" id="3.40.50.2300">
    <property type="match status" value="1"/>
</dbReference>
<proteinExistence type="predicted"/>
<feature type="domain" description="Phosphotyrosine protein phosphatase I" evidence="2">
    <location>
        <begin position="125"/>
        <end position="258"/>
    </location>
</feature>
<dbReference type="EMBL" id="QGGR01000024">
    <property type="protein sequence ID" value="PWK36038.1"/>
    <property type="molecule type" value="Genomic_DNA"/>
</dbReference>
<evidence type="ECO:0000259" key="2">
    <source>
        <dbReference type="SMART" id="SM00226"/>
    </source>
</evidence>
<protein>
    <submittedName>
        <fullName evidence="4">ArsR family transcriptional regulator</fullName>
    </submittedName>
</protein>
<dbReference type="SUPFAM" id="SSF52788">
    <property type="entry name" value="Phosphotyrosine protein phosphatases I"/>
    <property type="match status" value="1"/>
</dbReference>
<dbReference type="InterPro" id="IPR023485">
    <property type="entry name" value="Ptyr_pPase"/>
</dbReference>
<evidence type="ECO:0000259" key="3">
    <source>
        <dbReference type="SMART" id="SM00418"/>
    </source>
</evidence>
<feature type="domain" description="HTH arsR-type" evidence="3">
    <location>
        <begin position="15"/>
        <end position="93"/>
    </location>
</feature>
<dbReference type="SUPFAM" id="SSF46785">
    <property type="entry name" value="Winged helix' DNA-binding domain"/>
    <property type="match status" value="1"/>
</dbReference>
<evidence type="ECO:0000313" key="5">
    <source>
        <dbReference type="Proteomes" id="UP000245697"/>
    </source>
</evidence>
<dbReference type="CDD" id="cd00090">
    <property type="entry name" value="HTH_ARSR"/>
    <property type="match status" value="1"/>
</dbReference>
<dbReference type="InterPro" id="IPR000835">
    <property type="entry name" value="HTH_MarR-typ"/>
</dbReference>
<dbReference type="AlphaFoldDB" id="A0A316EX71"/>
<dbReference type="OrthoDB" id="9784339at2"/>
<dbReference type="InterPro" id="IPR001845">
    <property type="entry name" value="HTH_ArsR_DNA-bd_dom"/>
</dbReference>
<accession>A0A316EX71</accession>
<dbReference type="PANTHER" id="PTHR43428:SF1">
    <property type="entry name" value="ARSENATE REDUCTASE"/>
    <property type="match status" value="1"/>
</dbReference>
<dbReference type="SMART" id="SM00226">
    <property type="entry name" value="LMWPc"/>
    <property type="match status" value="1"/>
</dbReference>
<sequence>MALTPSWETPAAPPGVLRLTGHPVRWQLLHELARSDRQVRELVELIGQRQSLTSYHLGLLREGGLVTMRRSSADKRDTYYSLDLSACRKQLADAGVALHPGLRLVPAALTPPTAGLQLRQSSRRARVLFLCTGNSARSQMAEALLERVGGARVEAVSAGSHPKPLHSNAVRVMRESGIDISGRHSKHLDLFTDQYFDHVISLCDRVREVCPKFAGAPTMAHWSLPDPAAEAGAGDDDYPPFLRAADELKVRIDFLLYAIDSAATNPERL</sequence>
<evidence type="ECO:0000256" key="1">
    <source>
        <dbReference type="ARBA" id="ARBA00022849"/>
    </source>
</evidence>
<dbReference type="GO" id="GO:0003700">
    <property type="term" value="F:DNA-binding transcription factor activity"/>
    <property type="evidence" value="ECO:0007669"/>
    <property type="project" value="InterPro"/>
</dbReference>
<comment type="caution">
    <text evidence="4">The sequence shown here is derived from an EMBL/GenBank/DDBJ whole genome shotgun (WGS) entry which is preliminary data.</text>
</comment>
<dbReference type="InterPro" id="IPR036390">
    <property type="entry name" value="WH_DNA-bd_sf"/>
</dbReference>
<dbReference type="GO" id="GO:0046685">
    <property type="term" value="P:response to arsenic-containing substance"/>
    <property type="evidence" value="ECO:0007669"/>
    <property type="project" value="UniProtKB-KW"/>
</dbReference>
<reference evidence="4 5" key="1">
    <citation type="submission" date="2018-05" db="EMBL/GenBank/DDBJ databases">
        <title>Genomic Encyclopedia of Archaeal and Bacterial Type Strains, Phase II (KMG-II): from individual species to whole genera.</title>
        <authorList>
            <person name="Goeker M."/>
        </authorList>
    </citation>
    <scope>NUCLEOTIDE SEQUENCE [LARGE SCALE GENOMIC DNA]</scope>
    <source>
        <strain evidence="4 5">DSM 45184</strain>
    </source>
</reference>
<name>A0A316EX71_9ACTN</name>
<organism evidence="4 5">
    <name type="scientific">Actinoplanes xinjiangensis</name>
    <dbReference type="NCBI Taxonomy" id="512350"/>
    <lineage>
        <taxon>Bacteria</taxon>
        <taxon>Bacillati</taxon>
        <taxon>Actinomycetota</taxon>
        <taxon>Actinomycetes</taxon>
        <taxon>Micromonosporales</taxon>
        <taxon>Micromonosporaceae</taxon>
        <taxon>Actinoplanes</taxon>
    </lineage>
</organism>
<evidence type="ECO:0000313" key="4">
    <source>
        <dbReference type="EMBL" id="PWK36038.1"/>
    </source>
</evidence>
<dbReference type="RefSeq" id="WP_109601281.1">
    <property type="nucleotide sequence ID" value="NZ_BONA01000077.1"/>
</dbReference>
<keyword evidence="1" id="KW-0059">Arsenical resistance</keyword>